<dbReference type="Gene3D" id="1.20.1110.10">
    <property type="entry name" value="Calcium-transporting ATPase, transmembrane domain"/>
    <property type="match status" value="2"/>
</dbReference>
<evidence type="ECO:0000256" key="3">
    <source>
        <dbReference type="ARBA" id="ARBA00022741"/>
    </source>
</evidence>
<dbReference type="SUPFAM" id="SSF56784">
    <property type="entry name" value="HAD-like"/>
    <property type="match status" value="1"/>
</dbReference>
<evidence type="ECO:0000259" key="11">
    <source>
        <dbReference type="SMART" id="SM00831"/>
    </source>
</evidence>
<feature type="transmembrane region" description="Helical" evidence="10">
    <location>
        <begin position="1361"/>
        <end position="1379"/>
    </location>
</feature>
<dbReference type="InterPro" id="IPR023298">
    <property type="entry name" value="ATPase_P-typ_TM_dom_sf"/>
</dbReference>
<dbReference type="PANTHER" id="PTHR42861">
    <property type="entry name" value="CALCIUM-TRANSPORTING ATPASE"/>
    <property type="match status" value="1"/>
</dbReference>
<evidence type="ECO:0000256" key="6">
    <source>
        <dbReference type="ARBA" id="ARBA00022989"/>
    </source>
</evidence>
<dbReference type="SMART" id="SM00831">
    <property type="entry name" value="Cation_ATPase_N"/>
    <property type="match status" value="1"/>
</dbReference>
<evidence type="ECO:0000256" key="10">
    <source>
        <dbReference type="SAM" id="Phobius"/>
    </source>
</evidence>
<dbReference type="PRINTS" id="PR00120">
    <property type="entry name" value="HATPASE"/>
</dbReference>
<dbReference type="GO" id="GO:0016887">
    <property type="term" value="F:ATP hydrolysis activity"/>
    <property type="evidence" value="ECO:0007669"/>
    <property type="project" value="InterPro"/>
</dbReference>
<dbReference type="Gene3D" id="2.70.150.10">
    <property type="entry name" value="Calcium-transporting ATPase, cytoplasmic transduction domain A"/>
    <property type="match status" value="1"/>
</dbReference>
<dbReference type="PROSITE" id="PS00154">
    <property type="entry name" value="ATPASE_E1_E2"/>
    <property type="match status" value="1"/>
</dbReference>
<dbReference type="InterPro" id="IPR059000">
    <property type="entry name" value="ATPase_P-type_domA"/>
</dbReference>
<feature type="domain" description="Cation-transporting P-type ATPase N-terminal" evidence="11">
    <location>
        <begin position="545"/>
        <end position="614"/>
    </location>
</feature>
<dbReference type="InterPro" id="IPR004014">
    <property type="entry name" value="ATPase_P-typ_cation-transptr_N"/>
</dbReference>
<dbReference type="SFLD" id="SFLDS00003">
    <property type="entry name" value="Haloacid_Dehalogenase"/>
    <property type="match status" value="1"/>
</dbReference>
<comment type="catalytic activity">
    <reaction evidence="8">
        <text>ATP + H2O = ADP + phosphate + H(+)</text>
        <dbReference type="Rhea" id="RHEA:13065"/>
        <dbReference type="ChEBI" id="CHEBI:15377"/>
        <dbReference type="ChEBI" id="CHEBI:15378"/>
        <dbReference type="ChEBI" id="CHEBI:30616"/>
        <dbReference type="ChEBI" id="CHEBI:43474"/>
        <dbReference type="ChEBI" id="CHEBI:456216"/>
    </reaction>
</comment>
<evidence type="ECO:0000256" key="9">
    <source>
        <dbReference type="SAM" id="MobiDB-lite"/>
    </source>
</evidence>
<evidence type="ECO:0000256" key="8">
    <source>
        <dbReference type="ARBA" id="ARBA00049360"/>
    </source>
</evidence>
<keyword evidence="4" id="KW-0067">ATP-binding</keyword>
<feature type="compositionally biased region" description="Basic and acidic residues" evidence="9">
    <location>
        <begin position="569"/>
        <end position="578"/>
    </location>
</feature>
<dbReference type="Pfam" id="PF00122">
    <property type="entry name" value="E1-E2_ATPase"/>
    <property type="match status" value="1"/>
</dbReference>
<name>A0A895YJ62_9ACTN</name>
<evidence type="ECO:0000256" key="5">
    <source>
        <dbReference type="ARBA" id="ARBA00022967"/>
    </source>
</evidence>
<evidence type="ECO:0000256" key="2">
    <source>
        <dbReference type="ARBA" id="ARBA00022692"/>
    </source>
</evidence>
<keyword evidence="6 10" id="KW-1133">Transmembrane helix</keyword>
<gene>
    <name evidence="12" type="ORF">JQS43_24765</name>
</gene>
<dbReference type="InterPro" id="IPR023214">
    <property type="entry name" value="HAD_sf"/>
</dbReference>
<dbReference type="Gene3D" id="3.40.50.1000">
    <property type="entry name" value="HAD superfamily/HAD-like"/>
    <property type="match status" value="2"/>
</dbReference>
<keyword evidence="3" id="KW-0547">Nucleotide-binding</keyword>
<keyword evidence="7 10" id="KW-0472">Membrane</keyword>
<keyword evidence="5" id="KW-1278">Translocase</keyword>
<dbReference type="Proteomes" id="UP000662857">
    <property type="component" value="Chromosome"/>
</dbReference>
<organism evidence="12 13">
    <name type="scientific">Natronosporangium hydrolyticum</name>
    <dbReference type="NCBI Taxonomy" id="2811111"/>
    <lineage>
        <taxon>Bacteria</taxon>
        <taxon>Bacillati</taxon>
        <taxon>Actinomycetota</taxon>
        <taxon>Actinomycetes</taxon>
        <taxon>Micromonosporales</taxon>
        <taxon>Micromonosporaceae</taxon>
        <taxon>Natronosporangium</taxon>
    </lineage>
</organism>
<dbReference type="InterPro" id="IPR008250">
    <property type="entry name" value="ATPase_P-typ_transduc_dom_A_sf"/>
</dbReference>
<comment type="subcellular location">
    <subcellularLocation>
        <location evidence="1">Cell membrane</location>
        <topology evidence="1">Multi-pass membrane protein</topology>
    </subcellularLocation>
</comment>
<accession>A0A895YJ62</accession>
<proteinExistence type="predicted"/>
<dbReference type="InterPro" id="IPR001757">
    <property type="entry name" value="P_typ_ATPase"/>
</dbReference>
<dbReference type="Pfam" id="PF13246">
    <property type="entry name" value="Cation_ATPase"/>
    <property type="match status" value="1"/>
</dbReference>
<dbReference type="SFLD" id="SFLDG00002">
    <property type="entry name" value="C1.7:_P-type_atpase_like"/>
    <property type="match status" value="1"/>
</dbReference>
<dbReference type="GO" id="GO:0005886">
    <property type="term" value="C:plasma membrane"/>
    <property type="evidence" value="ECO:0007669"/>
    <property type="project" value="UniProtKB-SubCell"/>
</dbReference>
<dbReference type="SUPFAM" id="SSF81665">
    <property type="entry name" value="Calcium ATPase, transmembrane domain M"/>
    <property type="match status" value="1"/>
</dbReference>
<dbReference type="Pfam" id="PF00689">
    <property type="entry name" value="Cation_ATPase_C"/>
    <property type="match status" value="1"/>
</dbReference>
<keyword evidence="13" id="KW-1185">Reference proteome</keyword>
<dbReference type="InterPro" id="IPR023299">
    <property type="entry name" value="ATPase_P-typ_cyto_dom_N"/>
</dbReference>
<dbReference type="SUPFAM" id="SSF81653">
    <property type="entry name" value="Calcium ATPase, transduction domain A"/>
    <property type="match status" value="1"/>
</dbReference>
<evidence type="ECO:0000256" key="7">
    <source>
        <dbReference type="ARBA" id="ARBA00023136"/>
    </source>
</evidence>
<protein>
    <submittedName>
        <fullName evidence="12">Cation-translocating P-type ATPase</fullName>
    </submittedName>
</protein>
<feature type="region of interest" description="Disordered" evidence="9">
    <location>
        <begin position="566"/>
        <end position="587"/>
    </location>
</feature>
<reference evidence="12" key="1">
    <citation type="submission" date="2021-02" db="EMBL/GenBank/DDBJ databases">
        <title>Natrosporangium hydrolyticum gen. nov., sp. nov, a haloalkaliphilic actinobacterium from a soda solonchak soil.</title>
        <authorList>
            <person name="Sorokin D.Y."/>
            <person name="Khijniak T.V."/>
            <person name="Zakharycheva A.P."/>
            <person name="Boueva O.V."/>
            <person name="Ariskina E.V."/>
            <person name="Hahnke R.L."/>
            <person name="Bunk B."/>
            <person name="Sproer C."/>
            <person name="Schumann P."/>
            <person name="Evtushenko L.I."/>
            <person name="Kublanov I.V."/>
        </authorList>
    </citation>
    <scope>NUCLEOTIDE SEQUENCE</scope>
    <source>
        <strain evidence="12">DSM 106523</strain>
    </source>
</reference>
<dbReference type="InterPro" id="IPR018303">
    <property type="entry name" value="ATPase_P-typ_P_site"/>
</dbReference>
<dbReference type="GO" id="GO:0005524">
    <property type="term" value="F:ATP binding"/>
    <property type="evidence" value="ECO:0007669"/>
    <property type="project" value="UniProtKB-KW"/>
</dbReference>
<dbReference type="InterPro" id="IPR006068">
    <property type="entry name" value="ATPase_P-typ_cation-transptr_C"/>
</dbReference>
<dbReference type="InterPro" id="IPR036412">
    <property type="entry name" value="HAD-like_sf"/>
</dbReference>
<evidence type="ECO:0000256" key="1">
    <source>
        <dbReference type="ARBA" id="ARBA00004651"/>
    </source>
</evidence>
<dbReference type="Gene3D" id="3.40.1110.10">
    <property type="entry name" value="Calcium-transporting ATPase, cytoplasmic domain N"/>
    <property type="match status" value="1"/>
</dbReference>
<dbReference type="SFLD" id="SFLDF00027">
    <property type="entry name" value="p-type_atpase"/>
    <property type="match status" value="1"/>
</dbReference>
<keyword evidence="2 10" id="KW-0812">Transmembrane</keyword>
<dbReference type="PRINTS" id="PR00119">
    <property type="entry name" value="CATATPASE"/>
</dbReference>
<evidence type="ECO:0000313" key="13">
    <source>
        <dbReference type="Proteomes" id="UP000662857"/>
    </source>
</evidence>
<evidence type="ECO:0000256" key="4">
    <source>
        <dbReference type="ARBA" id="ARBA00022840"/>
    </source>
</evidence>
<evidence type="ECO:0000313" key="12">
    <source>
        <dbReference type="EMBL" id="QSB14636.1"/>
    </source>
</evidence>
<dbReference type="EMBL" id="CP070499">
    <property type="protein sequence ID" value="QSB14636.1"/>
    <property type="molecule type" value="Genomic_DNA"/>
</dbReference>
<dbReference type="NCBIfam" id="TIGR01494">
    <property type="entry name" value="ATPase_P-type"/>
    <property type="match status" value="2"/>
</dbReference>
<sequence>MARVNGVAALRRLAGSAGRILPVERLSELLGEWERAATSEPAASGSPVAGSARGELITLGTYVLGAGLATVGSVTRAARLPAAVPALTSVAANVPQLREVLRARLGAGRAERLVATGESVLGVLAGQPAGLLVTAIHSGQKVLEAQARERVWARRAPGLFTIGGTLAEDPAAAGRPVPLPAGPVERYAAQAASAGLAGLAGGVVTGRPALRMAALAGASAKAARLTKESWAARVARAAANHDLIIVDPQAFRRLDRVDTVVIEASLLTTGRLAVEEVVPLAEVTDADGESVDLYGMALTLLTPDAPAPEGWELTPAARSGPAPYRELARRLTPGGALFTLHHDGRAVAAVTAAPELDPYADAVVAAAQRVGPVWIAGVGSRLDRRLDVAGAVPAGNRLAEQVRELQAAGHGVILVADAGTGTGAGQRQRAALTAADCGVAVVGTATLTEPPGGHLACGPGLAEVPRLLAAVPSARRAAQAGVLTASYGAATGALVGLSGLGGQAQAGRNALVATNLAALAGIITGAWYADPVVRGRPANPIDRIPWHAVPVPEVLRRLGSSLRGLSTGEADRRHHAAGDDIPPDGMVRATAHELDNPLTPALTAGAGLAAASGSTLDSVLIGAVLGVNALVGGAQRWGAGRAVRRLAGQTAVPLRLWRDNHQISAPAQELVRGDVIELRAGDAVPADARLLAADGLELDEASLTGESLPVAKSAEPSVAREPAERHSMVYEGTAIAAGRARAAVVATGEATQSHQAEALADPPPAGGVQARLAELTNASLKLSFAGGAALLAANLLRGRPLSDSITAAVSLTVAAVPEGLPSVATVAQLSAANRLSRRGVLVRNPTALESLGRLQTLCFDKTGTLTEGALRLRMVADDGEQARAAALSPRLRSVLAAALRATPPPASSGRRLPHPTDQAVVTGGQEAGVTEDYDRPEWTRVDELPFEPARGFHAVLGSVGDEHLLSVKGAPEVVLEMCTTRRTGGELRTMRAADRRRLTEAATDLARRGHRVLAVAEGDTPAHTPMEADTDLGELAFVGFVALADRARPAAAAAVATLTQAGVRVVMVTGDHPSTAEAVAAELGLLNGGRVMTGAELDECGDEELRSRLPEVTVFARVDPGHKVRVVRLLRAAGEVVAVTGDGANDAPAIRSADVGMALGTRATAAARQAADVVVTDDQIETIVDAIVEGRILWSSVREAVSVLLGGNLGEIGFTVGAGMVGAASLRPRQLLLVNMLTDVAPAMALAARQPPGVTPETLLAEGPTSSLGEQLTRDIRTRATATASAAAMAWLAARLTGTETRAATVALIALVCAQLGQTLLVGWRDPVVVAACVGSLAVLIGAVQVPLLSQLLACRPVGPIGWGIALTAAAGTTLAVHAKGARSAVS</sequence>
<feature type="transmembrane region" description="Helical" evidence="10">
    <location>
        <begin position="1328"/>
        <end position="1349"/>
    </location>
</feature>
<dbReference type="InterPro" id="IPR044492">
    <property type="entry name" value="P_typ_ATPase_HD_dom"/>
</dbReference>
<dbReference type="KEGG" id="nhy:JQS43_24765"/>